<dbReference type="InParanoid" id="A4VDY5"/>
<keyword evidence="8" id="KW-1185">Reference proteome</keyword>
<keyword evidence="1" id="KW-0479">Metal-binding</keyword>
<dbReference type="HOGENOM" id="CLU_2431866_0_0_1"/>
<dbReference type="GO" id="GO:0008270">
    <property type="term" value="F:zinc ion binding"/>
    <property type="evidence" value="ECO:0007669"/>
    <property type="project" value="UniProtKB-KW"/>
</dbReference>
<dbReference type="PROSITE" id="PS50089">
    <property type="entry name" value="ZF_RING_2"/>
    <property type="match status" value="1"/>
</dbReference>
<evidence type="ECO:0000256" key="2">
    <source>
        <dbReference type="ARBA" id="ARBA00022771"/>
    </source>
</evidence>
<evidence type="ECO:0000256" key="1">
    <source>
        <dbReference type="ARBA" id="ARBA00022723"/>
    </source>
</evidence>
<protein>
    <submittedName>
        <fullName evidence="7">Zinc finger, C3HC4 type (RING finger) protein</fullName>
    </submittedName>
</protein>
<organism evidence="7 8">
    <name type="scientific">Tetrahymena thermophila (strain SB210)</name>
    <dbReference type="NCBI Taxonomy" id="312017"/>
    <lineage>
        <taxon>Eukaryota</taxon>
        <taxon>Sar</taxon>
        <taxon>Alveolata</taxon>
        <taxon>Ciliophora</taxon>
        <taxon>Intramacronucleata</taxon>
        <taxon>Oligohymenophorea</taxon>
        <taxon>Hymenostomatida</taxon>
        <taxon>Tetrahymenina</taxon>
        <taxon>Tetrahymenidae</taxon>
        <taxon>Tetrahymena</taxon>
    </lineage>
</organism>
<proteinExistence type="predicted"/>
<dbReference type="SMART" id="SM00184">
    <property type="entry name" value="RING"/>
    <property type="match status" value="1"/>
</dbReference>
<dbReference type="GO" id="GO:0061630">
    <property type="term" value="F:ubiquitin protein ligase activity"/>
    <property type="evidence" value="ECO:0007669"/>
    <property type="project" value="TreeGrafter"/>
</dbReference>
<evidence type="ECO:0000313" key="8">
    <source>
        <dbReference type="Proteomes" id="UP000009168"/>
    </source>
</evidence>
<dbReference type="RefSeq" id="XP_001471341.2">
    <property type="nucleotide sequence ID" value="XM_001471291.2"/>
</dbReference>
<name>A4VDY5_TETTS</name>
<accession>A4VDY5</accession>
<feature type="transmembrane region" description="Helical" evidence="5">
    <location>
        <begin position="6"/>
        <end position="24"/>
    </location>
</feature>
<sequence length="189" mass="22560">MILVFLAIYIIHALLLILLIQYFLTDAIMYLCTMLFYSTEFLIQLILQLQQWIAGDHIILQHLLIFPKDYLNWYLSPVDFIKSNFIGKYIIKLEHTYIMVTLILVICFLIDNIRSYRKLCELAKHLEDFEQSCPICLEDLITPNEEAERIKCGHFFHNSCLSKWFMRQEEFTVNQNYTYTCPCCRHPLS</sequence>
<evidence type="ECO:0000256" key="3">
    <source>
        <dbReference type="ARBA" id="ARBA00022833"/>
    </source>
</evidence>
<keyword evidence="2 4" id="KW-0863">Zinc-finger</keyword>
<dbReference type="Pfam" id="PF13639">
    <property type="entry name" value="zf-RING_2"/>
    <property type="match status" value="1"/>
</dbReference>
<dbReference type="GO" id="GO:0016567">
    <property type="term" value="P:protein ubiquitination"/>
    <property type="evidence" value="ECO:0007669"/>
    <property type="project" value="TreeGrafter"/>
</dbReference>
<dbReference type="Gene3D" id="3.30.40.10">
    <property type="entry name" value="Zinc/RING finger domain, C3HC4 (zinc finger)"/>
    <property type="match status" value="1"/>
</dbReference>
<dbReference type="PANTHER" id="PTHR45969">
    <property type="entry name" value="RING ZINC FINGER PROTEIN-RELATED"/>
    <property type="match status" value="1"/>
</dbReference>
<reference evidence="8" key="1">
    <citation type="journal article" date="2006" name="PLoS Biol.">
        <title>Macronuclear genome sequence of the ciliate Tetrahymena thermophila, a model eukaryote.</title>
        <authorList>
            <person name="Eisen J.A."/>
            <person name="Coyne R.S."/>
            <person name="Wu M."/>
            <person name="Wu D."/>
            <person name="Thiagarajan M."/>
            <person name="Wortman J.R."/>
            <person name="Badger J.H."/>
            <person name="Ren Q."/>
            <person name="Amedeo P."/>
            <person name="Jones K.M."/>
            <person name="Tallon L.J."/>
            <person name="Delcher A.L."/>
            <person name="Salzberg S.L."/>
            <person name="Silva J.C."/>
            <person name="Haas B.J."/>
            <person name="Majoros W.H."/>
            <person name="Farzad M."/>
            <person name="Carlton J.M."/>
            <person name="Smith R.K. Jr."/>
            <person name="Garg J."/>
            <person name="Pearlman R.E."/>
            <person name="Karrer K.M."/>
            <person name="Sun L."/>
            <person name="Manning G."/>
            <person name="Elde N.C."/>
            <person name="Turkewitz A.P."/>
            <person name="Asai D.J."/>
            <person name="Wilkes D.E."/>
            <person name="Wang Y."/>
            <person name="Cai H."/>
            <person name="Collins K."/>
            <person name="Stewart B.A."/>
            <person name="Lee S.R."/>
            <person name="Wilamowska K."/>
            <person name="Weinberg Z."/>
            <person name="Ruzzo W.L."/>
            <person name="Wloga D."/>
            <person name="Gaertig J."/>
            <person name="Frankel J."/>
            <person name="Tsao C.-C."/>
            <person name="Gorovsky M.A."/>
            <person name="Keeling P.J."/>
            <person name="Waller R.F."/>
            <person name="Patron N.J."/>
            <person name="Cherry J.M."/>
            <person name="Stover N.A."/>
            <person name="Krieger C.J."/>
            <person name="del Toro C."/>
            <person name="Ryder H.F."/>
            <person name="Williamson S.C."/>
            <person name="Barbeau R.A."/>
            <person name="Hamilton E.P."/>
            <person name="Orias E."/>
        </authorList>
    </citation>
    <scope>NUCLEOTIDE SEQUENCE [LARGE SCALE GENOMIC DNA]</scope>
    <source>
        <strain evidence="8">SB210</strain>
    </source>
</reference>
<keyword evidence="5" id="KW-0812">Transmembrane</keyword>
<dbReference type="EMBL" id="GG662704">
    <property type="protein sequence ID" value="EDK31734.2"/>
    <property type="molecule type" value="Genomic_DNA"/>
</dbReference>
<dbReference type="KEGG" id="tet:TTHERM_00077429"/>
<dbReference type="SUPFAM" id="SSF57850">
    <property type="entry name" value="RING/U-box"/>
    <property type="match status" value="1"/>
</dbReference>
<feature type="domain" description="RING-type" evidence="6">
    <location>
        <begin position="133"/>
        <end position="185"/>
    </location>
</feature>
<evidence type="ECO:0000256" key="4">
    <source>
        <dbReference type="PROSITE-ProRule" id="PRU00175"/>
    </source>
</evidence>
<feature type="transmembrane region" description="Helical" evidence="5">
    <location>
        <begin position="89"/>
        <end position="110"/>
    </location>
</feature>
<dbReference type="InterPro" id="IPR001841">
    <property type="entry name" value="Znf_RING"/>
</dbReference>
<dbReference type="PANTHER" id="PTHR45969:SF69">
    <property type="entry name" value="FINGER DOMAIN PROTEIN, PUTATIVE (AFU_ORTHOLOGUE AFUA_3G12190)-RELATED"/>
    <property type="match status" value="1"/>
</dbReference>
<dbReference type="Proteomes" id="UP000009168">
    <property type="component" value="Unassembled WGS sequence"/>
</dbReference>
<gene>
    <name evidence="7" type="ORF">TTHERM_00077429</name>
</gene>
<keyword evidence="3" id="KW-0862">Zinc</keyword>
<dbReference type="OrthoDB" id="8062037at2759"/>
<keyword evidence="5" id="KW-0472">Membrane</keyword>
<dbReference type="InterPro" id="IPR013083">
    <property type="entry name" value="Znf_RING/FYVE/PHD"/>
</dbReference>
<evidence type="ECO:0000259" key="6">
    <source>
        <dbReference type="PROSITE" id="PS50089"/>
    </source>
</evidence>
<keyword evidence="5" id="KW-1133">Transmembrane helix</keyword>
<evidence type="ECO:0000313" key="7">
    <source>
        <dbReference type="EMBL" id="EDK31734.2"/>
    </source>
</evidence>
<dbReference type="GeneID" id="7838999"/>
<dbReference type="AlphaFoldDB" id="A4VDY5"/>
<evidence type="ECO:0000256" key="5">
    <source>
        <dbReference type="SAM" id="Phobius"/>
    </source>
</evidence>
<dbReference type="STRING" id="312017.A4VDY5"/>